<dbReference type="EMBL" id="AP019860">
    <property type="protein sequence ID" value="BBM83805.1"/>
    <property type="molecule type" value="Genomic_DNA"/>
</dbReference>
<dbReference type="InterPro" id="IPR006652">
    <property type="entry name" value="Kelch_1"/>
</dbReference>
<reference evidence="4 5" key="1">
    <citation type="submission" date="2019-08" db="EMBL/GenBank/DDBJ databases">
        <title>Complete genome sequence of Candidatus Uab amorphum.</title>
        <authorList>
            <person name="Shiratori T."/>
            <person name="Suzuki S."/>
            <person name="Kakizawa Y."/>
            <person name="Ishida K."/>
        </authorList>
    </citation>
    <scope>NUCLEOTIDE SEQUENCE [LARGE SCALE GENOMIC DNA]</scope>
    <source>
        <strain evidence="4 5">SRT547</strain>
    </source>
</reference>
<protein>
    <recommendedName>
        <fullName evidence="6">Galactose oxidase</fullName>
    </recommendedName>
</protein>
<dbReference type="PANTHER" id="PTHR45632">
    <property type="entry name" value="LD33804P"/>
    <property type="match status" value="1"/>
</dbReference>
<keyword evidence="1" id="KW-0880">Kelch repeat</keyword>
<feature type="chain" id="PRO_5024974470" description="Galactose oxidase" evidence="3">
    <location>
        <begin position="19"/>
        <end position="316"/>
    </location>
</feature>
<dbReference type="PANTHER" id="PTHR45632:SF3">
    <property type="entry name" value="KELCH-LIKE PROTEIN 32"/>
    <property type="match status" value="1"/>
</dbReference>
<evidence type="ECO:0000313" key="5">
    <source>
        <dbReference type="Proteomes" id="UP000326354"/>
    </source>
</evidence>
<dbReference type="InterPro" id="IPR015915">
    <property type="entry name" value="Kelch-typ_b-propeller"/>
</dbReference>
<evidence type="ECO:0008006" key="6">
    <source>
        <dbReference type="Google" id="ProtNLM"/>
    </source>
</evidence>
<keyword evidence="2" id="KW-0677">Repeat</keyword>
<dbReference type="Proteomes" id="UP000326354">
    <property type="component" value="Chromosome"/>
</dbReference>
<dbReference type="Gene3D" id="2.120.10.80">
    <property type="entry name" value="Kelch-type beta propeller"/>
    <property type="match status" value="1"/>
</dbReference>
<evidence type="ECO:0000256" key="1">
    <source>
        <dbReference type="ARBA" id="ARBA00022441"/>
    </source>
</evidence>
<keyword evidence="3" id="KW-0732">Signal</keyword>
<keyword evidence="5" id="KW-1185">Reference proteome</keyword>
<dbReference type="AlphaFoldDB" id="A0A5S9INH6"/>
<accession>A0A5S9INH6</accession>
<gene>
    <name evidence="4" type="ORF">UABAM_02160</name>
</gene>
<dbReference type="RefSeq" id="WP_173013242.1">
    <property type="nucleotide sequence ID" value="NZ_AP019860.1"/>
</dbReference>
<proteinExistence type="predicted"/>
<dbReference type="KEGG" id="uam:UABAM_02160"/>
<name>A0A5S9INH6_UABAM</name>
<organism evidence="4 5">
    <name type="scientific">Uabimicrobium amorphum</name>
    <dbReference type="NCBI Taxonomy" id="2596890"/>
    <lineage>
        <taxon>Bacteria</taxon>
        <taxon>Pseudomonadati</taxon>
        <taxon>Planctomycetota</taxon>
        <taxon>Candidatus Uabimicrobiia</taxon>
        <taxon>Candidatus Uabimicrobiales</taxon>
        <taxon>Candidatus Uabimicrobiaceae</taxon>
        <taxon>Candidatus Uabimicrobium</taxon>
    </lineage>
</organism>
<evidence type="ECO:0000256" key="3">
    <source>
        <dbReference type="SAM" id="SignalP"/>
    </source>
</evidence>
<sequence length="316" mass="34918">MKKILCILAMITALCANDQMYNFPDMPEKLTSLGGVIVDNTIYLYGGHAGKPHSYSKEEQSNRLWKLELKKDAGWEKISEGATRMQGLAMVAHGKSLYRIGGFSAKNSTGEKHDLWSTKEFFCYTDKWQQLPDLPERRSSHGAAIADGKIYIAGGWSMESKKKTWHKTVYVYDTNSDGAKWEKLADTPFTRRALAVIAFQDKVYVIGGMQEVGGPTTKVGVYDIKTNTWADGPQLQGSKMTGFGCSAAVLNGELYVSTVTGSLQKLDTKDNKWVVVSEIGPRFFHQMLPIKDGFVMVGGGSMMGKTAKLDVVKVTK</sequence>
<dbReference type="SUPFAM" id="SSF117281">
    <property type="entry name" value="Kelch motif"/>
    <property type="match status" value="2"/>
</dbReference>
<evidence type="ECO:0000256" key="2">
    <source>
        <dbReference type="ARBA" id="ARBA00022737"/>
    </source>
</evidence>
<dbReference type="Pfam" id="PF24681">
    <property type="entry name" value="Kelch_KLHDC2_KLHL20_DRC7"/>
    <property type="match status" value="1"/>
</dbReference>
<evidence type="ECO:0000313" key="4">
    <source>
        <dbReference type="EMBL" id="BBM83805.1"/>
    </source>
</evidence>
<feature type="signal peptide" evidence="3">
    <location>
        <begin position="1"/>
        <end position="18"/>
    </location>
</feature>
<dbReference type="SMART" id="SM00612">
    <property type="entry name" value="Kelch"/>
    <property type="match status" value="3"/>
</dbReference>